<protein>
    <submittedName>
        <fullName evidence="1">Uncharacterized protein</fullName>
    </submittedName>
</protein>
<dbReference type="RefSeq" id="WP_369600535.1">
    <property type="nucleotide sequence ID" value="NZ_CP154858.1"/>
</dbReference>
<dbReference type="AlphaFoldDB" id="A0AB39UTA0"/>
<name>A0AB39UTA0_9GAMM</name>
<dbReference type="EMBL" id="CP154858">
    <property type="protein sequence ID" value="XDT71499.1"/>
    <property type="molecule type" value="Genomic_DNA"/>
</dbReference>
<reference evidence="1" key="1">
    <citation type="submission" date="2024-05" db="EMBL/GenBank/DDBJ databases">
        <title>Genome sequencing of novel strain.</title>
        <authorList>
            <person name="Ganbat D."/>
            <person name="Ganbat S."/>
            <person name="Lee S.-J."/>
        </authorList>
    </citation>
    <scope>NUCLEOTIDE SEQUENCE</scope>
    <source>
        <strain evidence="1">SMD15-11</strain>
    </source>
</reference>
<sequence length="519" mass="55906">MVTHIRKLACATLIAALTGCSNDGPPPEPPKAVKPEPKPQVVLNVADFPAIEYTYYLKSRTSGVNSIYRLAVGSTTVTRVNISDQAQFYRPEVFLGESRYTTAWAFMEDGGRLFRLDPADETPTQISSLNTKLCPGKINSFQNGVGLSSLTLVVQAAGTDAICGTADDTWYETPADAAPTDAPAGSYRHRLEGLALNASDGSLTGFAEAVDTGIRLYDSAGNEKATLSTTSGVMDAWQRGDGDFWIRRGPDVYRVPVTLMTEGTGTSTLVHRFSQTPAFVEPVPAMTGDANTLLVAVDGHSVVTIAEDETVNSLVADLSGALDTPESLAAYSNAWFYIQGQHGGSDTLIAVNRTDGSVVSVAGNLKGDVVAVDGYLFYSTHDGTDYTGFVWSEATQSVTTTLNNARWVRMPVYTEDGRETRLLRYYRYDQGDNRPVKRILSWVEPVSLAEYAQYGQLVEDSDVLDVDAANKTWTLMLIHAKSGVSTLDSVYSLNLSSGNSLKGTSVSVDPASGDSIRFR</sequence>
<proteinExistence type="predicted"/>
<accession>A0AB39UTA0</accession>
<dbReference type="PROSITE" id="PS51257">
    <property type="entry name" value="PROKAR_LIPOPROTEIN"/>
    <property type="match status" value="1"/>
</dbReference>
<dbReference type="KEGG" id="tcd:AAIA72_11865"/>
<gene>
    <name evidence="1" type="ORF">AAIA72_11865</name>
</gene>
<organism evidence="1">
    <name type="scientific">Thermohahella caldifontis</name>
    <dbReference type="NCBI Taxonomy" id="3142973"/>
    <lineage>
        <taxon>Bacteria</taxon>
        <taxon>Pseudomonadati</taxon>
        <taxon>Pseudomonadota</taxon>
        <taxon>Gammaproteobacteria</taxon>
        <taxon>Oceanospirillales</taxon>
        <taxon>Hahellaceae</taxon>
        <taxon>Thermohahella</taxon>
    </lineage>
</organism>
<evidence type="ECO:0000313" key="1">
    <source>
        <dbReference type="EMBL" id="XDT71499.1"/>
    </source>
</evidence>